<dbReference type="Pfam" id="PF13625">
    <property type="entry name" value="Helicase_C_3"/>
    <property type="match status" value="1"/>
</dbReference>
<dbReference type="OrthoDB" id="3415124at2"/>
<sequence>MPEPVRSYADDLRGRADHQLQELVRRRPDLARPAPVDLTALAARAATRPSTQRALEQIDADLLHVIEAVLVAGHSGPAAAALLSVDESALAEPLHELWRLGILWQSAEGMRPARAIGEILTHPAHLGPPAAELGVRPPADVTAVVRTLGEPATKVLDRLRWSAPRATFEGPALTAARDELVAAGLMVQVDDTDGVLPREVQLALRDGRLYEHGLQAPTGSVATRPMPDVDAAAGAEVLELLWRVEELARAWEINPPRVLRAGGLSVRDHKTASQVMETTLEQSAFIIEMACAAGLFAQDNGLEPAWAPTSAYDEWSLREASRRWALLAQTWWQTTRAPSVITQGSAGGPVNVLSDIVTWPLMRGRRHDVLRVLADLPEGSAPELHDVDAYLHWRRPLRLPEGAPTRADVVLQEAAWLGVTGRGALSSAGHALIAGDEVAAVMAKHLPTPVDHILLQADLTAIAPGPLEDDLGRFMRVAADVESRGGATVFRFTPSSVRRALDTGLSAADVIAHITAASRTPVPQPLDYLVGDVARRHGQARVGSVGSYVRSDDETALGAMLADRELAPLQLRRIAPTVLVSPVPAGTVLDLLRDHEHTPVAETSDGGLVLTAREARRAPARRTNARPVAVEQVDEQAAETLIAALRRREASEAERTLTQQGPRIPETDPTSTVTMLQDASAEHVAVWIGYVDETGATRRALFRPERVDGGRAVGTIDGSPARRTFVVHRITGVAPAV</sequence>
<evidence type="ECO:0000313" key="2">
    <source>
        <dbReference type="EMBL" id="AKU17945.1"/>
    </source>
</evidence>
<dbReference type="AlphaFoldDB" id="A0A0K1JMY9"/>
<dbReference type="Proteomes" id="UP000066480">
    <property type="component" value="Chromosome"/>
</dbReference>
<feature type="domain" description="Helicase XPB/Ssl2 N-terminal" evidence="1">
    <location>
        <begin position="453"/>
        <end position="575"/>
    </location>
</feature>
<dbReference type="STRING" id="571913.VV02_22235"/>
<dbReference type="RefSeq" id="WP_052595151.1">
    <property type="nucleotide sequence ID" value="NZ_CP011112.1"/>
</dbReference>
<evidence type="ECO:0000259" key="1">
    <source>
        <dbReference type="Pfam" id="PF13625"/>
    </source>
</evidence>
<dbReference type="PATRIC" id="fig|571913.6.peg.4503"/>
<dbReference type="EMBL" id="CP011112">
    <property type="protein sequence ID" value="AKU17945.1"/>
    <property type="molecule type" value="Genomic_DNA"/>
</dbReference>
<reference evidence="2 3" key="1">
    <citation type="submission" date="2015-03" db="EMBL/GenBank/DDBJ databases">
        <title>Luteipulveratus halotolerans sp. nov., a novel actinobacterium (Dermacoccaceae) from Sarawak, Malaysia.</title>
        <authorList>
            <person name="Juboi H."/>
            <person name="Basik A."/>
            <person name="Shamsul S.S."/>
            <person name="Arnold P."/>
            <person name="Schmitt E.K."/>
            <person name="Sanglier J.-J."/>
            <person name="Yeo T."/>
        </authorList>
    </citation>
    <scope>NUCLEOTIDE SEQUENCE [LARGE SCALE GENOMIC DNA]</scope>
    <source>
        <strain evidence="2 3">MN07-A0370</strain>
    </source>
</reference>
<name>A0A0K1JMY9_9MICO</name>
<accession>A0A0K1JMY9</accession>
<gene>
    <name evidence="2" type="ORF">VV02_22235</name>
</gene>
<evidence type="ECO:0000313" key="3">
    <source>
        <dbReference type="Proteomes" id="UP000066480"/>
    </source>
</evidence>
<organism evidence="2 3">
    <name type="scientific">Luteipulveratus mongoliensis</name>
    <dbReference type="NCBI Taxonomy" id="571913"/>
    <lineage>
        <taxon>Bacteria</taxon>
        <taxon>Bacillati</taxon>
        <taxon>Actinomycetota</taxon>
        <taxon>Actinomycetes</taxon>
        <taxon>Micrococcales</taxon>
        <taxon>Dermacoccaceae</taxon>
        <taxon>Luteipulveratus</taxon>
    </lineage>
</organism>
<dbReference type="InterPro" id="IPR032830">
    <property type="entry name" value="XPB/Ssl2_N"/>
</dbReference>
<protein>
    <recommendedName>
        <fullName evidence="1">Helicase XPB/Ssl2 N-terminal domain-containing protein</fullName>
    </recommendedName>
</protein>
<proteinExistence type="predicted"/>
<keyword evidence="3" id="KW-1185">Reference proteome</keyword>
<dbReference type="KEGG" id="lmoi:VV02_22235"/>